<reference evidence="2" key="1">
    <citation type="submission" date="2020-06" db="EMBL/GenBank/DDBJ databases">
        <authorList>
            <consortium name="Plant Systems Biology data submission"/>
        </authorList>
    </citation>
    <scope>NUCLEOTIDE SEQUENCE</scope>
    <source>
        <strain evidence="2">D6</strain>
    </source>
</reference>
<sequence>MEHSVAQMDDEEELMDIVAARSRGDNIEAELRKLEMLKLEAQPREDEQSRRAEIGRPFQPSQHQTSTTGGNSMGEEIKEEEKEENVFILKGVEDQTKTHRQVEAGLEDELAFPQPNLTSSGQNQSDTATMHPGAYAMDDNHHSHSNNSGLAVANKVEEDEEPTQIARPDHLHGENGSTSITLMILVLIGEPPHGWSDFGSTCGAVSAATKGDGETQAPSSFRYFVLIERVLLGLAIFPKGT</sequence>
<protein>
    <submittedName>
        <fullName evidence="2">Uncharacterized protein</fullName>
    </submittedName>
</protein>
<feature type="compositionally biased region" description="Polar residues" evidence="1">
    <location>
        <begin position="59"/>
        <end position="70"/>
    </location>
</feature>
<proteinExistence type="predicted"/>
<evidence type="ECO:0000313" key="2">
    <source>
        <dbReference type="EMBL" id="CAB9531959.1"/>
    </source>
</evidence>
<gene>
    <name evidence="2" type="ORF">SEMRO_4437_G354000.1</name>
</gene>
<organism evidence="2 3">
    <name type="scientific">Seminavis robusta</name>
    <dbReference type="NCBI Taxonomy" id="568900"/>
    <lineage>
        <taxon>Eukaryota</taxon>
        <taxon>Sar</taxon>
        <taxon>Stramenopiles</taxon>
        <taxon>Ochrophyta</taxon>
        <taxon>Bacillariophyta</taxon>
        <taxon>Bacillariophyceae</taxon>
        <taxon>Bacillariophycidae</taxon>
        <taxon>Naviculales</taxon>
        <taxon>Naviculaceae</taxon>
        <taxon>Seminavis</taxon>
    </lineage>
</organism>
<dbReference type="EMBL" id="CAICTM010004435">
    <property type="protein sequence ID" value="CAB9531959.1"/>
    <property type="molecule type" value="Genomic_DNA"/>
</dbReference>
<evidence type="ECO:0000256" key="1">
    <source>
        <dbReference type="SAM" id="MobiDB-lite"/>
    </source>
</evidence>
<name>A0A9N8F6F0_9STRA</name>
<keyword evidence="3" id="KW-1185">Reference proteome</keyword>
<accession>A0A9N8F6F0</accession>
<comment type="caution">
    <text evidence="2">The sequence shown here is derived from an EMBL/GenBank/DDBJ whole genome shotgun (WGS) entry which is preliminary data.</text>
</comment>
<dbReference type="AlphaFoldDB" id="A0A9N8F6F0"/>
<feature type="region of interest" description="Disordered" evidence="1">
    <location>
        <begin position="37"/>
        <end position="83"/>
    </location>
</feature>
<feature type="compositionally biased region" description="Basic and acidic residues" evidence="1">
    <location>
        <begin position="37"/>
        <end position="54"/>
    </location>
</feature>
<dbReference type="Proteomes" id="UP001153069">
    <property type="component" value="Unassembled WGS sequence"/>
</dbReference>
<evidence type="ECO:0000313" key="3">
    <source>
        <dbReference type="Proteomes" id="UP001153069"/>
    </source>
</evidence>